<comment type="subcellular location">
    <subcellularLocation>
        <location evidence="6">Membrane</location>
        <topology evidence="6">Lipid-anchor</topology>
    </subcellularLocation>
</comment>
<dbReference type="GO" id="GO:0005525">
    <property type="term" value="F:GTP binding"/>
    <property type="evidence" value="ECO:0007669"/>
    <property type="project" value="UniProtKB-UniRule"/>
</dbReference>
<dbReference type="AlphaFoldDB" id="A0AAV7ZBF5"/>
<dbReference type="GO" id="GO:0005770">
    <property type="term" value="C:late endosome"/>
    <property type="evidence" value="ECO:0007669"/>
    <property type="project" value="TreeGrafter"/>
</dbReference>
<dbReference type="SMART" id="SM00173">
    <property type="entry name" value="RAS"/>
    <property type="match status" value="1"/>
</dbReference>
<dbReference type="InterPro" id="IPR030697">
    <property type="entry name" value="Rab29/Rab38/Rab32"/>
</dbReference>
<evidence type="ECO:0000256" key="7">
    <source>
        <dbReference type="SAM" id="MobiDB-lite"/>
    </source>
</evidence>
<dbReference type="NCBIfam" id="TIGR00231">
    <property type="entry name" value="small_GTP"/>
    <property type="match status" value="1"/>
</dbReference>
<protein>
    <recommendedName>
        <fullName evidence="6">Ras-related protein Rab</fullName>
    </recommendedName>
</protein>
<dbReference type="GO" id="GO:0045335">
    <property type="term" value="C:phagocytic vesicle"/>
    <property type="evidence" value="ECO:0007669"/>
    <property type="project" value="TreeGrafter"/>
</dbReference>
<dbReference type="PRINTS" id="PR00449">
    <property type="entry name" value="RASTRNSFRMNG"/>
</dbReference>
<evidence type="ECO:0000256" key="4">
    <source>
        <dbReference type="ARBA" id="ARBA00023288"/>
    </source>
</evidence>
<dbReference type="Pfam" id="PF00071">
    <property type="entry name" value="Ras"/>
    <property type="match status" value="1"/>
</dbReference>
<dbReference type="PANTHER" id="PTHR47981">
    <property type="entry name" value="RAB FAMILY"/>
    <property type="match status" value="1"/>
</dbReference>
<dbReference type="GO" id="GO:0016020">
    <property type="term" value="C:membrane"/>
    <property type="evidence" value="ECO:0007669"/>
    <property type="project" value="UniProtKB-SubCell"/>
</dbReference>
<dbReference type="SUPFAM" id="SSF52540">
    <property type="entry name" value="P-loop containing nucleoside triphosphate hydrolases"/>
    <property type="match status" value="1"/>
</dbReference>
<dbReference type="EMBL" id="JAOAOG010000333">
    <property type="protein sequence ID" value="KAJ6227707.1"/>
    <property type="molecule type" value="Genomic_DNA"/>
</dbReference>
<dbReference type="Proteomes" id="UP001150062">
    <property type="component" value="Unassembled WGS sequence"/>
</dbReference>
<dbReference type="EMBL" id="JANTQA010000032">
    <property type="protein sequence ID" value="KAJ3439362.1"/>
    <property type="molecule type" value="Genomic_DNA"/>
</dbReference>
<evidence type="ECO:0000313" key="10">
    <source>
        <dbReference type="Proteomes" id="UP001146793"/>
    </source>
</evidence>
<reference evidence="8" key="2">
    <citation type="submission" date="2022-08" db="EMBL/GenBank/DDBJ databases">
        <title>Novel sulphate-reducing endosymbionts in the free-living metamonad Anaeramoeba.</title>
        <authorList>
            <person name="Jerlstrom-Hultqvist J."/>
            <person name="Cepicka I."/>
            <person name="Gallot-Lavallee L."/>
            <person name="Salas-Leiva D."/>
            <person name="Curtis B.A."/>
            <person name="Zahonova K."/>
            <person name="Pipaliya S."/>
            <person name="Dacks J."/>
            <person name="Roger A.J."/>
        </authorList>
    </citation>
    <scope>NUCLEOTIDE SEQUENCE</scope>
    <source>
        <strain evidence="8">Busselton2</strain>
    </source>
</reference>
<comment type="similarity">
    <text evidence="1 6">Belongs to the small GTPase superfamily. Rab family.</text>
</comment>
<dbReference type="GO" id="GO:0008333">
    <property type="term" value="P:endosome to lysosome transport"/>
    <property type="evidence" value="ECO:0007669"/>
    <property type="project" value="TreeGrafter"/>
</dbReference>
<dbReference type="PROSITE" id="PS51420">
    <property type="entry name" value="RHO"/>
    <property type="match status" value="1"/>
</dbReference>
<dbReference type="GO" id="GO:0005764">
    <property type="term" value="C:lysosome"/>
    <property type="evidence" value="ECO:0007669"/>
    <property type="project" value="TreeGrafter"/>
</dbReference>
<comment type="caution">
    <text evidence="8">The sequence shown here is derived from an EMBL/GenBank/DDBJ whole genome shotgun (WGS) entry which is preliminary data.</text>
</comment>
<evidence type="ECO:0000313" key="8">
    <source>
        <dbReference type="EMBL" id="KAJ3439362.1"/>
    </source>
</evidence>
<proteinExistence type="inferred from homology"/>
<accession>A0AAV7ZBF5</accession>
<dbReference type="GO" id="GO:0005802">
    <property type="term" value="C:trans-Golgi network"/>
    <property type="evidence" value="ECO:0007669"/>
    <property type="project" value="UniProtKB-UniRule"/>
</dbReference>
<dbReference type="GO" id="GO:0090385">
    <property type="term" value="P:phagosome-lysosome fusion"/>
    <property type="evidence" value="ECO:0007669"/>
    <property type="project" value="TreeGrafter"/>
</dbReference>
<evidence type="ECO:0000256" key="6">
    <source>
        <dbReference type="RuleBase" id="RU367128"/>
    </source>
</evidence>
<dbReference type="InterPro" id="IPR027417">
    <property type="entry name" value="P-loop_NTPase"/>
</dbReference>
<sequence>MNETSNLNEYLYKVLVIGVTTGKTSIIQQYVHGIFSRKYKATIGVDFALKVLNVDEETTVRIQLWDIAGQERYGNMTRVYYKEAVGALLVFDVTRMATFEAVIKWKEDVDQKVRTKDDKPIPVVLVANKIDLVNEKEGWGKTEEEMNQFCKEHGFIGWFATSAKENKNIGKATRHLVDHILKNDIKHAQNGGDGFNLDDEEDVEKPSGGCC</sequence>
<dbReference type="SMART" id="SM00174">
    <property type="entry name" value="RHO"/>
    <property type="match status" value="1"/>
</dbReference>
<dbReference type="FunFam" id="3.40.50.300:FF:000222">
    <property type="entry name" value="RAB32, member RAS oncogene family"/>
    <property type="match status" value="1"/>
</dbReference>
<dbReference type="PROSITE" id="PS51421">
    <property type="entry name" value="RAS"/>
    <property type="match status" value="1"/>
</dbReference>
<keyword evidence="11" id="KW-1185">Reference proteome</keyword>
<dbReference type="Gene3D" id="3.40.50.300">
    <property type="entry name" value="P-loop containing nucleotide triphosphate hydrolases"/>
    <property type="match status" value="1"/>
</dbReference>
<dbReference type="Proteomes" id="UP001146793">
    <property type="component" value="Unassembled WGS sequence"/>
</dbReference>
<evidence type="ECO:0000313" key="9">
    <source>
        <dbReference type="EMBL" id="KAJ6227707.1"/>
    </source>
</evidence>
<evidence type="ECO:0000256" key="5">
    <source>
        <dbReference type="ARBA" id="ARBA00023289"/>
    </source>
</evidence>
<keyword evidence="4 6" id="KW-0449">Lipoprotein</keyword>
<evidence type="ECO:0000256" key="1">
    <source>
        <dbReference type="ARBA" id="ARBA00006270"/>
    </source>
</evidence>
<feature type="region of interest" description="Disordered" evidence="7">
    <location>
        <begin position="191"/>
        <end position="211"/>
    </location>
</feature>
<dbReference type="CDD" id="cd04107">
    <property type="entry name" value="Rab32_Rab38"/>
    <property type="match status" value="1"/>
</dbReference>
<keyword evidence="5 6" id="KW-0636">Prenylation</keyword>
<keyword evidence="2 6" id="KW-0547">Nucleotide-binding</keyword>
<comment type="function">
    <text evidence="6">The small GTPases Rab are key regulators in vesicle trafficking.</text>
</comment>
<dbReference type="PROSITE" id="PS51419">
    <property type="entry name" value="RAB"/>
    <property type="match status" value="1"/>
</dbReference>
<evidence type="ECO:0000256" key="2">
    <source>
        <dbReference type="ARBA" id="ARBA00022741"/>
    </source>
</evidence>
<dbReference type="GO" id="GO:0003924">
    <property type="term" value="F:GTPase activity"/>
    <property type="evidence" value="ECO:0007669"/>
    <property type="project" value="UniProtKB-UniRule"/>
</dbReference>
<name>A0AAV7ZBF5_9EUKA</name>
<organism evidence="8 10">
    <name type="scientific">Anaeramoeba flamelloides</name>
    <dbReference type="NCBI Taxonomy" id="1746091"/>
    <lineage>
        <taxon>Eukaryota</taxon>
        <taxon>Metamonada</taxon>
        <taxon>Anaeramoebidae</taxon>
        <taxon>Anaeramoeba</taxon>
    </lineage>
</organism>
<dbReference type="SMART" id="SM00176">
    <property type="entry name" value="RAN"/>
    <property type="match status" value="1"/>
</dbReference>
<dbReference type="InterPro" id="IPR001806">
    <property type="entry name" value="Small_GTPase"/>
</dbReference>
<evidence type="ECO:0000256" key="3">
    <source>
        <dbReference type="ARBA" id="ARBA00023134"/>
    </source>
</evidence>
<keyword evidence="3 6" id="KW-0342">GTP-binding</keyword>
<dbReference type="SMART" id="SM00175">
    <property type="entry name" value="RAB"/>
    <property type="match status" value="1"/>
</dbReference>
<dbReference type="InterPro" id="IPR005225">
    <property type="entry name" value="Small_GTP-bd"/>
</dbReference>
<evidence type="ECO:0000313" key="11">
    <source>
        <dbReference type="Proteomes" id="UP001150062"/>
    </source>
</evidence>
<reference evidence="9" key="1">
    <citation type="submission" date="2022-08" db="EMBL/GenBank/DDBJ databases">
        <title>Novel sulfate-reducing endosymbionts in the free-living metamonad Anaeramoeba.</title>
        <authorList>
            <person name="Jerlstrom-Hultqvist J."/>
            <person name="Cepicka I."/>
            <person name="Gallot-Lavallee L."/>
            <person name="Salas-Leiva D."/>
            <person name="Curtis B.A."/>
            <person name="Zahonova K."/>
            <person name="Pipaliya S."/>
            <person name="Dacks J."/>
            <person name="Roger A.J."/>
        </authorList>
    </citation>
    <scope>NUCLEOTIDE SEQUENCE</scope>
    <source>
        <strain evidence="9">Schooner1</strain>
    </source>
</reference>
<gene>
    <name evidence="8" type="ORF">M0812_15388</name>
    <name evidence="9" type="ORF">M0813_09610</name>
</gene>
<keyword evidence="6" id="KW-0472">Membrane</keyword>
<dbReference type="PANTHER" id="PTHR47981:SF39">
    <property type="entry name" value="RAS-RELATED PROTEIN RAB"/>
    <property type="match status" value="1"/>
</dbReference>